<name>A0A9P8RNN0_9PEZI</name>
<evidence type="ECO:0000313" key="2">
    <source>
        <dbReference type="EMBL" id="KAH0558658.1"/>
    </source>
</evidence>
<dbReference type="EMBL" id="JAGHQM010000778">
    <property type="protein sequence ID" value="KAH0558658.1"/>
    <property type="molecule type" value="Genomic_DNA"/>
</dbReference>
<accession>A0A9P8RNN0</accession>
<comment type="caution">
    <text evidence="2">The sequence shown here is derived from an EMBL/GenBank/DDBJ whole genome shotgun (WGS) entry which is preliminary data.</text>
</comment>
<dbReference type="PANTHER" id="PTHR21310:SF37">
    <property type="entry name" value="AMINOGLYCOSIDE PHOSPHOTRANSFERASE DOMAIN-CONTAINING PROTEIN"/>
    <property type="match status" value="1"/>
</dbReference>
<dbReference type="Gene3D" id="3.90.1200.10">
    <property type="match status" value="1"/>
</dbReference>
<sequence>MNYGFKDDNPTGYPFMIIEYIDGASLFTVDFDSFDGKQRTHLYGQLADIFIQLHLQHQPLTININDQEIDGLDVTRIIKPDQTYSLTIDYTYTLIQLVFNQFLRGRHSVYNEKDAQWELYGLHKFHALLMEYVLPEYNHGPFVLIHSDFRSSNIMVDEDLNIVSIINWEWSRTVPAQLFVPPEWLTGYEVNGLLPVYNKLLYIRVLFNFKDIVRDQERNLITNGKMCCLQSHYRSSGTRLTKMHPSSLLMHSYGCMYSETSTGIALTAAIMTLISKATEYQLEIVTKKLDDLAIYEKLESLGIEKDQSKEQPKTVQIWTDLLKIIATGGNEAKRGNYLVAE</sequence>
<dbReference type="Pfam" id="PF01636">
    <property type="entry name" value="APH"/>
    <property type="match status" value="1"/>
</dbReference>
<evidence type="ECO:0000259" key="1">
    <source>
        <dbReference type="Pfam" id="PF01636"/>
    </source>
</evidence>
<keyword evidence="3" id="KW-1185">Reference proteome</keyword>
<feature type="domain" description="Aminoglycoside phosphotransferase" evidence="1">
    <location>
        <begin position="7"/>
        <end position="169"/>
    </location>
</feature>
<protein>
    <recommendedName>
        <fullName evidence="1">Aminoglycoside phosphotransferase domain-containing protein</fullName>
    </recommendedName>
</protein>
<dbReference type="SUPFAM" id="SSF56112">
    <property type="entry name" value="Protein kinase-like (PK-like)"/>
    <property type="match status" value="1"/>
</dbReference>
<evidence type="ECO:0000313" key="3">
    <source>
        <dbReference type="Proteomes" id="UP000750711"/>
    </source>
</evidence>
<dbReference type="Proteomes" id="UP000750711">
    <property type="component" value="Unassembled WGS sequence"/>
</dbReference>
<dbReference type="InterPro" id="IPR051678">
    <property type="entry name" value="AGP_Transferase"/>
</dbReference>
<dbReference type="AlphaFoldDB" id="A0A9P8RNN0"/>
<reference evidence="2" key="1">
    <citation type="submission" date="2021-03" db="EMBL/GenBank/DDBJ databases">
        <title>Comparative genomics and phylogenomic investigation of the class Geoglossomycetes provide insights into ecological specialization and systematics.</title>
        <authorList>
            <person name="Melie T."/>
            <person name="Pirro S."/>
            <person name="Miller A.N."/>
            <person name="Quandt A."/>
        </authorList>
    </citation>
    <scope>NUCLEOTIDE SEQUENCE</scope>
    <source>
        <strain evidence="2">CAQ_001_2017</strain>
    </source>
</reference>
<proteinExistence type="predicted"/>
<organism evidence="2 3">
    <name type="scientific">Trichoglossum hirsutum</name>
    <dbReference type="NCBI Taxonomy" id="265104"/>
    <lineage>
        <taxon>Eukaryota</taxon>
        <taxon>Fungi</taxon>
        <taxon>Dikarya</taxon>
        <taxon>Ascomycota</taxon>
        <taxon>Pezizomycotina</taxon>
        <taxon>Geoglossomycetes</taxon>
        <taxon>Geoglossales</taxon>
        <taxon>Geoglossaceae</taxon>
        <taxon>Trichoglossum</taxon>
    </lineage>
</organism>
<dbReference type="PANTHER" id="PTHR21310">
    <property type="entry name" value="AMINOGLYCOSIDE PHOSPHOTRANSFERASE-RELATED-RELATED"/>
    <property type="match status" value="1"/>
</dbReference>
<dbReference type="InterPro" id="IPR002575">
    <property type="entry name" value="Aminoglycoside_PTrfase"/>
</dbReference>
<gene>
    <name evidence="2" type="ORF">GP486_004689</name>
</gene>
<dbReference type="InterPro" id="IPR011009">
    <property type="entry name" value="Kinase-like_dom_sf"/>
</dbReference>